<dbReference type="InterPro" id="IPR018171">
    <property type="entry name" value="Pept_tRNA_hydro_CS"/>
</dbReference>
<evidence type="ECO:0000256" key="8">
    <source>
        <dbReference type="HAMAP-Rule" id="MF_00083"/>
    </source>
</evidence>
<dbReference type="PANTHER" id="PTHR17224:SF1">
    <property type="entry name" value="PEPTIDYL-TRNA HYDROLASE"/>
    <property type="match status" value="1"/>
</dbReference>
<evidence type="ECO:0000256" key="5">
    <source>
        <dbReference type="ARBA" id="ARBA00038063"/>
    </source>
</evidence>
<dbReference type="GO" id="GO:0006515">
    <property type="term" value="P:protein quality control for misfolded or incompletely synthesized proteins"/>
    <property type="evidence" value="ECO:0007669"/>
    <property type="project" value="UniProtKB-UniRule"/>
</dbReference>
<comment type="subunit">
    <text evidence="8">Monomer.</text>
</comment>
<dbReference type="GO" id="GO:0072344">
    <property type="term" value="P:rescue of stalled ribosome"/>
    <property type="evidence" value="ECO:0007669"/>
    <property type="project" value="UniProtKB-UniRule"/>
</dbReference>
<dbReference type="NCBIfam" id="TIGR00447">
    <property type="entry name" value="pth"/>
    <property type="match status" value="1"/>
</dbReference>
<reference evidence="11 12" key="1">
    <citation type="submission" date="2019-08" db="EMBL/GenBank/DDBJ databases">
        <title>In-depth cultivation of the pig gut microbiome towards novel bacterial diversity and tailored functional studies.</title>
        <authorList>
            <person name="Wylensek D."/>
            <person name="Hitch T.C.A."/>
            <person name="Clavel T."/>
        </authorList>
    </citation>
    <scope>NUCLEOTIDE SEQUENCE [LARGE SCALE GENOMIC DNA]</scope>
    <source>
        <strain evidence="11 12">Med78-601-WT-4W-RMD-3</strain>
    </source>
</reference>
<evidence type="ECO:0000256" key="1">
    <source>
        <dbReference type="ARBA" id="ARBA00013260"/>
    </source>
</evidence>
<evidence type="ECO:0000256" key="6">
    <source>
        <dbReference type="ARBA" id="ARBA00048707"/>
    </source>
</evidence>
<feature type="active site" description="Proton acceptor" evidence="8">
    <location>
        <position position="19"/>
    </location>
</feature>
<feature type="binding site" evidence="8">
    <location>
        <position position="64"/>
    </location>
    <ligand>
        <name>tRNA</name>
        <dbReference type="ChEBI" id="CHEBI:17843"/>
    </ligand>
</feature>
<dbReference type="GO" id="GO:0005737">
    <property type="term" value="C:cytoplasm"/>
    <property type="evidence" value="ECO:0007669"/>
    <property type="project" value="UniProtKB-SubCell"/>
</dbReference>
<dbReference type="InterPro" id="IPR001328">
    <property type="entry name" value="Pept_tRNA_hydro"/>
</dbReference>
<evidence type="ECO:0000313" key="11">
    <source>
        <dbReference type="EMBL" id="MSS44105.1"/>
    </source>
</evidence>
<keyword evidence="8" id="KW-0963">Cytoplasm</keyword>
<comment type="subcellular location">
    <subcellularLocation>
        <location evidence="8">Cytoplasm</location>
    </subcellularLocation>
</comment>
<dbReference type="Gene3D" id="3.40.50.1470">
    <property type="entry name" value="Peptidyl-tRNA hydrolase"/>
    <property type="match status" value="1"/>
</dbReference>
<comment type="catalytic activity">
    <reaction evidence="6 8 9">
        <text>an N-acyl-L-alpha-aminoacyl-tRNA + H2O = an N-acyl-L-amino acid + a tRNA + H(+)</text>
        <dbReference type="Rhea" id="RHEA:54448"/>
        <dbReference type="Rhea" id="RHEA-COMP:10123"/>
        <dbReference type="Rhea" id="RHEA-COMP:13883"/>
        <dbReference type="ChEBI" id="CHEBI:15377"/>
        <dbReference type="ChEBI" id="CHEBI:15378"/>
        <dbReference type="ChEBI" id="CHEBI:59874"/>
        <dbReference type="ChEBI" id="CHEBI:78442"/>
        <dbReference type="ChEBI" id="CHEBI:138191"/>
        <dbReference type="EC" id="3.1.1.29"/>
    </reaction>
</comment>
<feature type="binding site" evidence="8">
    <location>
        <position position="66"/>
    </location>
    <ligand>
        <name>tRNA</name>
        <dbReference type="ChEBI" id="CHEBI:17843"/>
    </ligand>
</feature>
<comment type="function">
    <text evidence="8">Hydrolyzes ribosome-free peptidyl-tRNAs (with 1 or more amino acids incorporated), which drop off the ribosome during protein synthesis, or as a result of ribosome stalling.</text>
</comment>
<comment type="caution">
    <text evidence="11">The sequence shown here is derived from an EMBL/GenBank/DDBJ whole genome shotgun (WGS) entry which is preliminary data.</text>
</comment>
<comment type="similarity">
    <text evidence="5 8 10">Belongs to the PTH family.</text>
</comment>
<dbReference type="Pfam" id="PF01195">
    <property type="entry name" value="Pept_tRNA_hydro"/>
    <property type="match status" value="1"/>
</dbReference>
<sequence>MYAVIGLGNPGREYENTRHNIGFNTVDLLADRNGIDINKIKFKSVYGKGRIGNESVLLLKPQTYMNNSGISVLELYKYYKIPIENILVVVDDIDIDFGVVRIKRKGSAGTHNGLKSIIYHLQRNDFPRIKIGVGSPPPEWDLADFVLSRFQNKEEKTIKESIEVACESIETIIREDIDKAMNKFN</sequence>
<dbReference type="EC" id="3.1.1.29" evidence="1 8"/>
<evidence type="ECO:0000256" key="3">
    <source>
        <dbReference type="ARBA" id="ARBA00022801"/>
    </source>
</evidence>
<comment type="function">
    <text evidence="8">Catalyzes the release of premature peptidyl moieties from peptidyl-tRNA molecules trapped in stalled 50S ribosomal subunits, and thus maintains levels of free tRNAs and 50S ribosomes.</text>
</comment>
<evidence type="ECO:0000256" key="2">
    <source>
        <dbReference type="ARBA" id="ARBA00022555"/>
    </source>
</evidence>
<dbReference type="GO" id="GO:0004045">
    <property type="term" value="F:peptidyl-tRNA hydrolase activity"/>
    <property type="evidence" value="ECO:0007669"/>
    <property type="project" value="UniProtKB-UniRule"/>
</dbReference>
<evidence type="ECO:0000256" key="10">
    <source>
        <dbReference type="RuleBase" id="RU004320"/>
    </source>
</evidence>
<dbReference type="Proteomes" id="UP000462760">
    <property type="component" value="Unassembled WGS sequence"/>
</dbReference>
<dbReference type="AlphaFoldDB" id="A0A844FJR9"/>
<feature type="binding site" evidence="8">
    <location>
        <position position="112"/>
    </location>
    <ligand>
        <name>tRNA</name>
        <dbReference type="ChEBI" id="CHEBI:17843"/>
    </ligand>
</feature>
<dbReference type="HAMAP" id="MF_00083">
    <property type="entry name" value="Pept_tRNA_hydro_bact"/>
    <property type="match status" value="1"/>
</dbReference>
<evidence type="ECO:0000256" key="9">
    <source>
        <dbReference type="RuleBase" id="RU000673"/>
    </source>
</evidence>
<dbReference type="RefSeq" id="WP_154484776.1">
    <property type="nucleotide sequence ID" value="NZ_VULR01000016.1"/>
</dbReference>
<dbReference type="SUPFAM" id="SSF53178">
    <property type="entry name" value="Peptidyl-tRNA hydrolase-like"/>
    <property type="match status" value="1"/>
</dbReference>
<feature type="site" description="Discriminates between blocked and unblocked aminoacyl-tRNA" evidence="8">
    <location>
        <position position="9"/>
    </location>
</feature>
<name>A0A844FJR9_9FIRM</name>
<dbReference type="GO" id="GO:0000049">
    <property type="term" value="F:tRNA binding"/>
    <property type="evidence" value="ECO:0007669"/>
    <property type="project" value="UniProtKB-UniRule"/>
</dbReference>
<dbReference type="InterPro" id="IPR036416">
    <property type="entry name" value="Pept_tRNA_hydro_sf"/>
</dbReference>
<dbReference type="PANTHER" id="PTHR17224">
    <property type="entry name" value="PEPTIDYL-TRNA HYDROLASE"/>
    <property type="match status" value="1"/>
</dbReference>
<accession>A0A844FJR9</accession>
<keyword evidence="4 8" id="KW-0694">RNA-binding</keyword>
<dbReference type="CDD" id="cd00462">
    <property type="entry name" value="PTH"/>
    <property type="match status" value="1"/>
</dbReference>
<dbReference type="FunFam" id="3.40.50.1470:FF:000001">
    <property type="entry name" value="Peptidyl-tRNA hydrolase"/>
    <property type="match status" value="1"/>
</dbReference>
<keyword evidence="3 8" id="KW-0378">Hydrolase</keyword>
<evidence type="ECO:0000256" key="4">
    <source>
        <dbReference type="ARBA" id="ARBA00022884"/>
    </source>
</evidence>
<organism evidence="11 12">
    <name type="scientific">Anaerosalibacter bizertensis</name>
    <dbReference type="NCBI Taxonomy" id="932217"/>
    <lineage>
        <taxon>Bacteria</taxon>
        <taxon>Bacillati</taxon>
        <taxon>Bacillota</taxon>
        <taxon>Tissierellia</taxon>
        <taxon>Tissierellales</taxon>
        <taxon>Sporanaerobacteraceae</taxon>
        <taxon>Anaerosalibacter</taxon>
    </lineage>
</organism>
<protein>
    <recommendedName>
        <fullName evidence="7 8">Peptidyl-tRNA hydrolase</fullName>
        <shortName evidence="8">Pth</shortName>
        <ecNumber evidence="1 8">3.1.1.29</ecNumber>
    </recommendedName>
</protein>
<evidence type="ECO:0000256" key="7">
    <source>
        <dbReference type="ARBA" id="ARBA00050038"/>
    </source>
</evidence>
<dbReference type="PROSITE" id="PS01196">
    <property type="entry name" value="PEPT_TRNA_HYDROL_2"/>
    <property type="match status" value="1"/>
</dbReference>
<feature type="binding site" evidence="8">
    <location>
        <position position="14"/>
    </location>
    <ligand>
        <name>tRNA</name>
        <dbReference type="ChEBI" id="CHEBI:17843"/>
    </ligand>
</feature>
<evidence type="ECO:0000313" key="12">
    <source>
        <dbReference type="Proteomes" id="UP000462760"/>
    </source>
</evidence>
<dbReference type="OrthoDB" id="9800507at2"/>
<proteinExistence type="inferred from homology"/>
<gene>
    <name evidence="8" type="primary">pth</name>
    <name evidence="11" type="ORF">FYJ27_10260</name>
</gene>
<keyword evidence="2 8" id="KW-0820">tRNA-binding</keyword>
<dbReference type="PROSITE" id="PS01195">
    <property type="entry name" value="PEPT_TRNA_HYDROL_1"/>
    <property type="match status" value="1"/>
</dbReference>
<dbReference type="EMBL" id="VULR01000016">
    <property type="protein sequence ID" value="MSS44105.1"/>
    <property type="molecule type" value="Genomic_DNA"/>
</dbReference>
<feature type="site" description="Stabilizes the basic form of H active site to accept a proton" evidence="8">
    <location>
        <position position="91"/>
    </location>
</feature>